<evidence type="ECO:0000256" key="1">
    <source>
        <dbReference type="SAM" id="Phobius"/>
    </source>
</evidence>
<keyword evidence="1" id="KW-1133">Transmembrane helix</keyword>
<dbReference type="AlphaFoldDB" id="A0A3A6PTI9"/>
<name>A0A3A6PTI9_STRAG</name>
<evidence type="ECO:0000313" key="3">
    <source>
        <dbReference type="Proteomes" id="UP000256718"/>
    </source>
</evidence>
<comment type="caution">
    <text evidence="2">The sequence shown here is derived from an EMBL/GenBank/DDBJ whole genome shotgun (WGS) entry which is preliminary data.</text>
</comment>
<sequence length="68" mass="8285">MFFKFVIKSSLKKLDSFYGDIIGLFSLCFIIFMLLPLKKSLKRSHQLVRFFYFIFEYMVKEVTGWFNH</sequence>
<evidence type="ECO:0000313" key="2">
    <source>
        <dbReference type="EMBL" id="RDY83933.1"/>
    </source>
</evidence>
<proteinExistence type="predicted"/>
<reference evidence="2 3" key="1">
    <citation type="journal article" date="2018" name="Emerg. Microbes Infect.">
        <title>Phenotypic and molecular analysis of nontypeable Group B streptococci: identification of cps2a and hybrid cps2a/cps5 Group B streptococcal capsule gene clusters.</title>
        <authorList>
            <person name="Alhhazmi A."/>
            <person name="Tyrrell G.J."/>
        </authorList>
    </citation>
    <scope>NUCLEOTIDE SEQUENCE [LARGE SCALE GENOMIC DNA]</scope>
    <source>
        <strain evidence="2 3">PLGBS17</strain>
    </source>
</reference>
<dbReference type="EMBL" id="QHGZ01000098">
    <property type="protein sequence ID" value="RDY83933.1"/>
    <property type="molecule type" value="Genomic_DNA"/>
</dbReference>
<protein>
    <submittedName>
        <fullName evidence="2">Uncharacterized protein</fullName>
    </submittedName>
</protein>
<keyword evidence="1" id="KW-0472">Membrane</keyword>
<gene>
    <name evidence="2" type="ORF">C4618_03645</name>
</gene>
<accession>A0A3A6PTI9</accession>
<keyword evidence="1" id="KW-0812">Transmembrane</keyword>
<organism evidence="2 3">
    <name type="scientific">Streptococcus agalactiae</name>
    <dbReference type="NCBI Taxonomy" id="1311"/>
    <lineage>
        <taxon>Bacteria</taxon>
        <taxon>Bacillati</taxon>
        <taxon>Bacillota</taxon>
        <taxon>Bacilli</taxon>
        <taxon>Lactobacillales</taxon>
        <taxon>Streptococcaceae</taxon>
        <taxon>Streptococcus</taxon>
    </lineage>
</organism>
<feature type="transmembrane region" description="Helical" evidence="1">
    <location>
        <begin position="17"/>
        <end position="37"/>
    </location>
</feature>
<dbReference type="Proteomes" id="UP000256718">
    <property type="component" value="Unassembled WGS sequence"/>
</dbReference>